<evidence type="ECO:0000256" key="5">
    <source>
        <dbReference type="ARBA" id="ARBA00022801"/>
    </source>
</evidence>
<evidence type="ECO:0000256" key="8">
    <source>
        <dbReference type="ARBA" id="ARBA00049295"/>
    </source>
</evidence>
<feature type="binding site" evidence="9">
    <location>
        <position position="165"/>
    </location>
    <ligand>
        <name>GTP</name>
        <dbReference type="ChEBI" id="CHEBI:37565"/>
    </ligand>
</feature>
<evidence type="ECO:0000256" key="6">
    <source>
        <dbReference type="ARBA" id="ARBA00022833"/>
    </source>
</evidence>
<feature type="binding site" evidence="9">
    <location>
        <position position="125"/>
    </location>
    <ligand>
        <name>GTP</name>
        <dbReference type="ChEBI" id="CHEBI:37565"/>
    </ligand>
</feature>
<evidence type="ECO:0000256" key="9">
    <source>
        <dbReference type="HAMAP-Rule" id="MF_00179"/>
    </source>
</evidence>
<evidence type="ECO:0000256" key="4">
    <source>
        <dbReference type="ARBA" id="ARBA00022741"/>
    </source>
</evidence>
<dbReference type="AlphaFoldDB" id="A0A075IDL4"/>
<feature type="active site" description="Nucleophile" evidence="9">
    <location>
        <position position="139"/>
    </location>
</feature>
<keyword evidence="6 9" id="KW-0862">Zinc</keyword>
<dbReference type="UniPathway" id="UPA00275">
    <property type="reaction ID" value="UER00400"/>
</dbReference>
<evidence type="ECO:0000256" key="3">
    <source>
        <dbReference type="ARBA" id="ARBA00022723"/>
    </source>
</evidence>
<dbReference type="NCBIfam" id="NF001591">
    <property type="entry name" value="PRK00393.1"/>
    <property type="match status" value="1"/>
</dbReference>
<keyword evidence="3 9" id="KW-0479">Metal-binding</keyword>
<evidence type="ECO:0000256" key="2">
    <source>
        <dbReference type="ARBA" id="ARBA00022619"/>
    </source>
</evidence>
<dbReference type="PANTHER" id="PTHR21327:SF18">
    <property type="entry name" value="3,4-DIHYDROXY-2-BUTANONE 4-PHOSPHATE SYNTHASE"/>
    <property type="match status" value="1"/>
</dbReference>
<dbReference type="Pfam" id="PF00925">
    <property type="entry name" value="GTP_cyclohydro2"/>
    <property type="match status" value="1"/>
</dbReference>
<dbReference type="InterPro" id="IPR000926">
    <property type="entry name" value="RibA"/>
</dbReference>
<keyword evidence="4 9" id="KW-0547">Nucleotide-binding</keyword>
<feature type="binding site" evidence="9">
    <location>
        <begin position="103"/>
        <end position="105"/>
    </location>
    <ligand>
        <name>GTP</name>
        <dbReference type="ChEBI" id="CHEBI:37565"/>
    </ligand>
</feature>
<dbReference type="NCBIfam" id="TIGR00505">
    <property type="entry name" value="ribA"/>
    <property type="match status" value="1"/>
</dbReference>
<comment type="function">
    <text evidence="9">Catalyzes the conversion of GTP to 2,5-diamino-6-ribosylamino-4(3H)-pyrimidinone 5'-phosphate (DARP), formate and pyrophosphate.</text>
</comment>
<keyword evidence="2 9" id="KW-0686">Riboflavin biosynthesis</keyword>
<dbReference type="InterPro" id="IPR032677">
    <property type="entry name" value="GTP_cyclohydro_II"/>
</dbReference>
<dbReference type="EC" id="3.5.4.25" evidence="9"/>
<evidence type="ECO:0000313" key="11">
    <source>
        <dbReference type="EMBL" id="AIF24982.1"/>
    </source>
</evidence>
<feature type="binding site" evidence="9">
    <location>
        <position position="76"/>
    </location>
    <ligand>
        <name>Zn(2+)</name>
        <dbReference type="ChEBI" id="CHEBI:29105"/>
        <note>catalytic</note>
    </ligand>
</feature>
<dbReference type="GO" id="GO:0009231">
    <property type="term" value="P:riboflavin biosynthetic process"/>
    <property type="evidence" value="ECO:0007669"/>
    <property type="project" value="UniProtKB-UniRule"/>
</dbReference>
<protein>
    <recommendedName>
        <fullName evidence="9">GTP cyclohydrolase-2</fullName>
        <ecNumber evidence="9">3.5.4.25</ecNumber>
    </recommendedName>
    <alternativeName>
        <fullName evidence="9">GTP cyclohydrolase II</fullName>
    </alternativeName>
</protein>
<keyword evidence="5 9" id="KW-0378">Hydrolase</keyword>
<reference evidence="11" key="1">
    <citation type="journal article" date="2014" name="Genome Biol. Evol.">
        <title>Pangenome evidence for extensive interdomain horizontal transfer affecting lineage core and shell genes in uncultured planktonic thaumarchaeota and euryarchaeota.</title>
        <authorList>
            <person name="Deschamps P."/>
            <person name="Zivanovic Y."/>
            <person name="Moreira D."/>
            <person name="Rodriguez-Valera F."/>
            <person name="Lopez-Garcia P."/>
        </authorList>
    </citation>
    <scope>NUCLEOTIDE SEQUENCE</scope>
</reference>
<accession>A0A075IDL4</accession>
<dbReference type="CDD" id="cd00641">
    <property type="entry name" value="GTP_cyclohydro2"/>
    <property type="match status" value="1"/>
</dbReference>
<feature type="binding site" evidence="9">
    <location>
        <position position="81"/>
    </location>
    <ligand>
        <name>GTP</name>
        <dbReference type="ChEBI" id="CHEBI:37565"/>
    </ligand>
</feature>
<feature type="binding site" evidence="9">
    <location>
        <position position="160"/>
    </location>
    <ligand>
        <name>GTP</name>
        <dbReference type="ChEBI" id="CHEBI:37565"/>
    </ligand>
</feature>
<name>A0A075IDL4_9EURY</name>
<gene>
    <name evidence="11" type="primary">RIB1</name>
    <name evidence="9 11" type="synonym">ribA</name>
</gene>
<evidence type="ECO:0000259" key="10">
    <source>
        <dbReference type="Pfam" id="PF00925"/>
    </source>
</evidence>
<dbReference type="GO" id="GO:0005525">
    <property type="term" value="F:GTP binding"/>
    <property type="evidence" value="ECO:0007669"/>
    <property type="project" value="UniProtKB-KW"/>
</dbReference>
<feature type="binding site" evidence="9">
    <location>
        <position position="65"/>
    </location>
    <ligand>
        <name>Zn(2+)</name>
        <dbReference type="ChEBI" id="CHEBI:29105"/>
        <note>catalytic</note>
    </ligand>
</feature>
<comment type="catalytic activity">
    <reaction evidence="8 9">
        <text>GTP + 4 H2O = 2,5-diamino-6-hydroxy-4-(5-phosphoribosylamino)-pyrimidine + formate + 2 phosphate + 3 H(+)</text>
        <dbReference type="Rhea" id="RHEA:23704"/>
        <dbReference type="ChEBI" id="CHEBI:15377"/>
        <dbReference type="ChEBI" id="CHEBI:15378"/>
        <dbReference type="ChEBI" id="CHEBI:15740"/>
        <dbReference type="ChEBI" id="CHEBI:37565"/>
        <dbReference type="ChEBI" id="CHEBI:43474"/>
        <dbReference type="ChEBI" id="CHEBI:58614"/>
        <dbReference type="EC" id="3.5.4.25"/>
    </reaction>
</comment>
<feature type="binding site" evidence="9">
    <location>
        <begin position="60"/>
        <end position="64"/>
    </location>
    <ligand>
        <name>GTP</name>
        <dbReference type="ChEBI" id="CHEBI:37565"/>
    </ligand>
</feature>
<proteinExistence type="inferred from homology"/>
<dbReference type="GO" id="GO:0008270">
    <property type="term" value="F:zinc ion binding"/>
    <property type="evidence" value="ECO:0007669"/>
    <property type="project" value="UniProtKB-UniRule"/>
</dbReference>
<dbReference type="Gene3D" id="3.40.50.10990">
    <property type="entry name" value="GTP cyclohydrolase II"/>
    <property type="match status" value="1"/>
</dbReference>
<dbReference type="EMBL" id="KF901278">
    <property type="protein sequence ID" value="AIF24982.1"/>
    <property type="molecule type" value="Genomic_DNA"/>
</dbReference>
<comment type="similarity">
    <text evidence="9">Belongs to the GTP cyclohydrolase II family.</text>
</comment>
<dbReference type="HAMAP" id="MF_00179">
    <property type="entry name" value="RibA"/>
    <property type="match status" value="1"/>
</dbReference>
<dbReference type="GO" id="GO:0003935">
    <property type="term" value="F:GTP cyclohydrolase II activity"/>
    <property type="evidence" value="ECO:0007669"/>
    <property type="project" value="UniProtKB-UniRule"/>
</dbReference>
<dbReference type="InterPro" id="IPR036144">
    <property type="entry name" value="RibA-like_sf"/>
</dbReference>
<feature type="binding site" evidence="9">
    <location>
        <position position="78"/>
    </location>
    <ligand>
        <name>Zn(2+)</name>
        <dbReference type="ChEBI" id="CHEBI:29105"/>
        <note>catalytic</note>
    </ligand>
</feature>
<sequence>MSFVASDMSITELGEVPADARLPTDYGNFRIRVFHEDSTGSDHVALTLGDMTGPDPVLVRVHSECLTGDAFGSLRCDCGAQLEAAMRQIHEVGWGCLVYLRQEGRGIGLHAKIQAYNLQDRGADTMDANLLLGHPADARDYRIASEILRAVGVNGVCLLTNNPDKIRQLSENGVNVVQKMPLVVGVGEENKEYLAAKVDRMGHEIDEDDINGSAR</sequence>
<feature type="active site" description="Proton acceptor" evidence="9">
    <location>
        <position position="137"/>
    </location>
</feature>
<keyword evidence="7 9" id="KW-0342">GTP-binding</keyword>
<dbReference type="GO" id="GO:0005829">
    <property type="term" value="C:cytosol"/>
    <property type="evidence" value="ECO:0007669"/>
    <property type="project" value="TreeGrafter"/>
</dbReference>
<dbReference type="FunFam" id="3.40.50.10990:FF:000002">
    <property type="entry name" value="GTP cyclohydrolase-2"/>
    <property type="match status" value="1"/>
</dbReference>
<evidence type="ECO:0000256" key="7">
    <source>
        <dbReference type="ARBA" id="ARBA00023134"/>
    </source>
</evidence>
<evidence type="ECO:0000256" key="1">
    <source>
        <dbReference type="ARBA" id="ARBA00004853"/>
    </source>
</evidence>
<organism evidence="11">
    <name type="scientific">uncultured marine group II/III euryarchaeote SAT1000_42_F11</name>
    <dbReference type="NCBI Taxonomy" id="1456584"/>
    <lineage>
        <taxon>Archaea</taxon>
        <taxon>Methanobacteriati</taxon>
        <taxon>Methanobacteriota</taxon>
        <taxon>environmental samples</taxon>
    </lineage>
</organism>
<dbReference type="SUPFAM" id="SSF142695">
    <property type="entry name" value="RibA-like"/>
    <property type="match status" value="1"/>
</dbReference>
<feature type="domain" description="GTP cyclohydrolase II" evidence="10">
    <location>
        <begin position="19"/>
        <end position="181"/>
    </location>
</feature>
<comment type="cofactor">
    <cofactor evidence="9">
        <name>Zn(2+)</name>
        <dbReference type="ChEBI" id="CHEBI:29105"/>
    </cofactor>
    <text evidence="9">Binds 1 zinc ion per subunit.</text>
</comment>
<comment type="pathway">
    <text evidence="1 9">Cofactor biosynthesis; riboflavin biosynthesis; 5-amino-6-(D-ribitylamino)uracil from GTP: step 1/4.</text>
</comment>
<dbReference type="PANTHER" id="PTHR21327">
    <property type="entry name" value="GTP CYCLOHYDROLASE II-RELATED"/>
    <property type="match status" value="1"/>
</dbReference>